<sequence>EIEIKTLYVGNLSTDVTPDDLKALSPDITEVFAQKNSKSPRRYAFIRFASEEKAVANHKALQGKKLNGQVLKICFTGEKANVYSPKNKCALNVKELFISGLPPSATIGDVAIHFPKANVVRMIRSTAKVSFEKEEDANEAYNLKEIEIHGCKLLIYHAKLDNASQINKGKYFRNYKKFEPSVKFPSYSGISKVGQKFEKYNPSKKMKFFKNG</sequence>
<dbReference type="OrthoDB" id="6437583at2759"/>
<dbReference type="PANTHER" id="PTHR23236:SF119">
    <property type="entry name" value="NUCLEAR RNA-BINDING PROTEIN SART-3"/>
    <property type="match status" value="1"/>
</dbReference>
<dbReference type="InterPro" id="IPR035979">
    <property type="entry name" value="RBD_domain_sf"/>
</dbReference>
<dbReference type="PROSITE" id="PS50102">
    <property type="entry name" value="RRM"/>
    <property type="match status" value="2"/>
</dbReference>
<feature type="domain" description="RRM" evidence="4">
    <location>
        <begin position="94"/>
        <end position="160"/>
    </location>
</feature>
<reference evidence="5" key="1">
    <citation type="submission" date="2020-07" db="EMBL/GenBank/DDBJ databases">
        <title>Multicomponent nature underlies the extraordinary mechanical properties of spider dragline silk.</title>
        <authorList>
            <person name="Kono N."/>
            <person name="Nakamura H."/>
            <person name="Mori M."/>
            <person name="Yoshida Y."/>
            <person name="Ohtoshi R."/>
            <person name="Malay A.D."/>
            <person name="Moran D.A.P."/>
            <person name="Tomita M."/>
            <person name="Numata K."/>
            <person name="Arakawa K."/>
        </authorList>
    </citation>
    <scope>NUCLEOTIDE SEQUENCE</scope>
</reference>
<dbReference type="PANTHER" id="PTHR23236">
    <property type="entry name" value="EUKARYOTIC TRANSLATION INITIATION FACTOR 4B/4H"/>
    <property type="match status" value="1"/>
</dbReference>
<evidence type="ECO:0000256" key="3">
    <source>
        <dbReference type="PROSITE-ProRule" id="PRU00176"/>
    </source>
</evidence>
<protein>
    <submittedName>
        <fullName evidence="5">Nucleolin-like protein</fullName>
    </submittedName>
</protein>
<keyword evidence="1" id="KW-0677">Repeat</keyword>
<dbReference type="Gene3D" id="3.30.70.330">
    <property type="match status" value="2"/>
</dbReference>
<evidence type="ECO:0000256" key="2">
    <source>
        <dbReference type="ARBA" id="ARBA00022884"/>
    </source>
</evidence>
<dbReference type="CDD" id="cd00590">
    <property type="entry name" value="RRM_SF"/>
    <property type="match status" value="2"/>
</dbReference>
<dbReference type="SMART" id="SM00360">
    <property type="entry name" value="RRM"/>
    <property type="match status" value="2"/>
</dbReference>
<gene>
    <name evidence="5" type="ORF">TNCT_376091</name>
</gene>
<dbReference type="InterPro" id="IPR012677">
    <property type="entry name" value="Nucleotide-bd_a/b_plait_sf"/>
</dbReference>
<keyword evidence="6" id="KW-1185">Reference proteome</keyword>
<name>A0A8X6KTN5_TRICU</name>
<dbReference type="InterPro" id="IPR000504">
    <property type="entry name" value="RRM_dom"/>
</dbReference>
<accession>A0A8X6KTN5</accession>
<evidence type="ECO:0000313" key="5">
    <source>
        <dbReference type="EMBL" id="GFQ86195.1"/>
    </source>
</evidence>
<feature type="domain" description="RRM" evidence="4">
    <location>
        <begin position="5"/>
        <end position="78"/>
    </location>
</feature>
<feature type="non-terminal residue" evidence="5">
    <location>
        <position position="1"/>
    </location>
</feature>
<keyword evidence="2 3" id="KW-0694">RNA-binding</keyword>
<dbReference type="SUPFAM" id="SSF54928">
    <property type="entry name" value="RNA-binding domain, RBD"/>
    <property type="match status" value="2"/>
</dbReference>
<evidence type="ECO:0000259" key="4">
    <source>
        <dbReference type="PROSITE" id="PS50102"/>
    </source>
</evidence>
<dbReference type="EMBL" id="BMAO01013084">
    <property type="protein sequence ID" value="GFQ86195.1"/>
    <property type="molecule type" value="Genomic_DNA"/>
</dbReference>
<dbReference type="Proteomes" id="UP000887116">
    <property type="component" value="Unassembled WGS sequence"/>
</dbReference>
<organism evidence="5 6">
    <name type="scientific">Trichonephila clavata</name>
    <name type="common">Joro spider</name>
    <name type="synonym">Nephila clavata</name>
    <dbReference type="NCBI Taxonomy" id="2740835"/>
    <lineage>
        <taxon>Eukaryota</taxon>
        <taxon>Metazoa</taxon>
        <taxon>Ecdysozoa</taxon>
        <taxon>Arthropoda</taxon>
        <taxon>Chelicerata</taxon>
        <taxon>Arachnida</taxon>
        <taxon>Araneae</taxon>
        <taxon>Araneomorphae</taxon>
        <taxon>Entelegynae</taxon>
        <taxon>Araneoidea</taxon>
        <taxon>Nephilidae</taxon>
        <taxon>Trichonephila</taxon>
    </lineage>
</organism>
<dbReference type="Pfam" id="PF00076">
    <property type="entry name" value="RRM_1"/>
    <property type="match status" value="1"/>
</dbReference>
<evidence type="ECO:0000256" key="1">
    <source>
        <dbReference type="ARBA" id="ARBA00022737"/>
    </source>
</evidence>
<evidence type="ECO:0000313" key="6">
    <source>
        <dbReference type="Proteomes" id="UP000887116"/>
    </source>
</evidence>
<dbReference type="AlphaFoldDB" id="A0A8X6KTN5"/>
<proteinExistence type="predicted"/>
<comment type="caution">
    <text evidence="5">The sequence shown here is derived from an EMBL/GenBank/DDBJ whole genome shotgun (WGS) entry which is preliminary data.</text>
</comment>
<dbReference type="GO" id="GO:0003723">
    <property type="term" value="F:RNA binding"/>
    <property type="evidence" value="ECO:0007669"/>
    <property type="project" value="UniProtKB-UniRule"/>
</dbReference>